<dbReference type="InterPro" id="IPR003343">
    <property type="entry name" value="Big_2"/>
</dbReference>
<feature type="chain" id="PRO_5008012183" evidence="1">
    <location>
        <begin position="31"/>
        <end position="692"/>
    </location>
</feature>
<evidence type="ECO:0000259" key="2">
    <source>
        <dbReference type="SMART" id="SM00635"/>
    </source>
</evidence>
<gene>
    <name evidence="3" type="ORF">ERS852571_01804</name>
</gene>
<dbReference type="SMART" id="SM00635">
    <property type="entry name" value="BID_2"/>
    <property type="match status" value="2"/>
</dbReference>
<proteinExistence type="predicted"/>
<dbReference type="Proteomes" id="UP000095553">
    <property type="component" value="Unassembled WGS sequence"/>
</dbReference>
<dbReference type="Gene3D" id="2.60.40.1080">
    <property type="match status" value="2"/>
</dbReference>
<evidence type="ECO:0000313" key="3">
    <source>
        <dbReference type="EMBL" id="CUM98609.1"/>
    </source>
</evidence>
<name>A0A173T999_ANAHA</name>
<accession>A0A173T999</accession>
<evidence type="ECO:0000256" key="1">
    <source>
        <dbReference type="SAM" id="SignalP"/>
    </source>
</evidence>
<dbReference type="InterPro" id="IPR008964">
    <property type="entry name" value="Invasin/intimin_cell_adhesion"/>
</dbReference>
<feature type="domain" description="BIG2" evidence="2">
    <location>
        <begin position="130"/>
        <end position="207"/>
    </location>
</feature>
<evidence type="ECO:0000313" key="4">
    <source>
        <dbReference type="Proteomes" id="UP000095553"/>
    </source>
</evidence>
<organism evidence="3 4">
    <name type="scientific">Anaerostipes hadrus</name>
    <dbReference type="NCBI Taxonomy" id="649756"/>
    <lineage>
        <taxon>Bacteria</taxon>
        <taxon>Bacillati</taxon>
        <taxon>Bacillota</taxon>
        <taxon>Clostridia</taxon>
        <taxon>Lachnospirales</taxon>
        <taxon>Lachnospiraceae</taxon>
        <taxon>Anaerostipes</taxon>
    </lineage>
</organism>
<reference evidence="3 4" key="1">
    <citation type="submission" date="2015-09" db="EMBL/GenBank/DDBJ databases">
        <authorList>
            <consortium name="Pathogen Informatics"/>
        </authorList>
    </citation>
    <scope>NUCLEOTIDE SEQUENCE [LARGE SCALE GENOMIC DNA]</scope>
    <source>
        <strain evidence="3 4">2789STDY5834959</strain>
    </source>
</reference>
<protein>
    <submittedName>
        <fullName evidence="3">Bacterial Ig-like domain (Group 2)</fullName>
    </submittedName>
</protein>
<dbReference type="EMBL" id="CYXY01000010">
    <property type="protein sequence ID" value="CUM98609.1"/>
    <property type="molecule type" value="Genomic_DNA"/>
</dbReference>
<feature type="domain" description="BIG2" evidence="2">
    <location>
        <begin position="45"/>
        <end position="122"/>
    </location>
</feature>
<dbReference type="Gene3D" id="2.60.40.60">
    <property type="entry name" value="Cadherins"/>
    <property type="match status" value="1"/>
</dbReference>
<dbReference type="SUPFAM" id="SSF49373">
    <property type="entry name" value="Invasin/intimin cell-adhesion fragments"/>
    <property type="match status" value="2"/>
</dbReference>
<dbReference type="AlphaFoldDB" id="A0A173T999"/>
<keyword evidence="1" id="KW-0732">Signal</keyword>
<feature type="signal peptide" evidence="1">
    <location>
        <begin position="1"/>
        <end position="30"/>
    </location>
</feature>
<sequence length="692" mass="74323">MNGKSTVKSLIALTMAGAMVFSMNTMPVSAAKKKTKAKSTVKSVKVVAPSGSKKSATVAKGKSIKLAVTVNATKKAYKKVTYKVSNKKVISVSKKGVVKGKKAGTATVKVISAKNKKKTASIKIKVVSGAVKKVKLNKSNLALNVGDSGKLSVKVTASKKAYKTLKWTTSNKKVATVTSKGVVKGIGKGTAKITAASLDGTGKKSTCTVTVREKQVVNGIKSLEVYNPLKSYSSSTLKVTLDSPQVLTADDFKVETKSYGEGSYMGTVSVDDIYTTDNQTYEVYLANDDIYNGRYVRVTVNALNGQKTAEVRFLVDPDTVRQVHTAKVGDDEHSFSVDDDAMGTSRSAIKTGTLPAGYKLINELGDSARVRGIPSAVADNQHVVFATTDELGRDTTTDVNFLIGDDDHIVVENQTIGDQVSGMIYAKDSFYKDLHFAGGNGKITAEILNTYDGTFKIDDTYSDSVGITVVDSNKLAAGTYDIPVRITDSNGKTGQGTLKVIVTASVKVVTKVNNNSPDGTIYFYNHNSNEEFSLRSIEKEGKYSGSVGNTTLTSTGYLPHGTYSVYYRMCGRKIMLNKSLNVSGDTNLEFTLPTTKITGTIYDVNNKKYENSVDVCMYRSNDLDTRYYFVSDYTSDGTYSFQGVPDGQYVLVVSGQKDGKYFETTSGTITVSGGNATMDVKLPVANPANPQQ</sequence>
<dbReference type="Pfam" id="PF02368">
    <property type="entry name" value="Big_2"/>
    <property type="match status" value="2"/>
</dbReference>
<dbReference type="RefSeq" id="WP_055072899.1">
    <property type="nucleotide sequence ID" value="NZ_CYXY01000010.1"/>
</dbReference>